<evidence type="ECO:0000313" key="2">
    <source>
        <dbReference type="Proteomes" id="UP000179807"/>
    </source>
</evidence>
<dbReference type="OrthoDB" id="10644426at2759"/>
<organism evidence="1 2">
    <name type="scientific">Tritrichomonas foetus</name>
    <dbReference type="NCBI Taxonomy" id="1144522"/>
    <lineage>
        <taxon>Eukaryota</taxon>
        <taxon>Metamonada</taxon>
        <taxon>Parabasalia</taxon>
        <taxon>Tritrichomonadida</taxon>
        <taxon>Tritrichomonadidae</taxon>
        <taxon>Tritrichomonas</taxon>
    </lineage>
</organism>
<gene>
    <name evidence="1" type="ORF">TRFO_39570</name>
</gene>
<dbReference type="GeneID" id="94847433"/>
<sequence length="419" mass="47064">MLARHFSRKWRPMTPGEKQFYKTQVTSQLALKVSDQSKIRHFIEILKEQVIGLHLQSDGEKLSIRNGSPIVYNFSNNITSLKEGCKTVGIMSNADMDKSVGFLGYNDNQIVLSVNHLCADGGYFLDLVKLLSGTIQPMKERPNIPICCEELFENDIKKVGSQDVEVLSVDSKLTRITFPSPRKVDPNILISNDNLVLPISSLSFFDNHTKKLHGLTENLWASSVLTAMAFNHKFNEKVGVSTCLSLRPYLTDPHKFNNGLDITNCYASISALAQITKNTKVSDMASQMKQNFNRRVLNGAGFAYFNAMREQWDLPHVPGAGCEVSSIGHLRLMPPIEDAYMTCHFTAKNFDNIFTMMTFSVETPKRNDLTIQVRHADYMLTPQDTVKLIASLQHALTKLDTRKTVGEALLELSEVQKKA</sequence>
<keyword evidence="2" id="KW-1185">Reference proteome</keyword>
<protein>
    <submittedName>
        <fullName evidence="1">Uncharacterized protein</fullName>
    </submittedName>
</protein>
<proteinExistence type="predicted"/>
<name>A0A1J4J4G0_9EUKA</name>
<dbReference type="EMBL" id="MLAK01001336">
    <property type="protein sequence ID" value="OHS94242.1"/>
    <property type="molecule type" value="Genomic_DNA"/>
</dbReference>
<dbReference type="RefSeq" id="XP_068347379.1">
    <property type="nucleotide sequence ID" value="XM_068512729.1"/>
</dbReference>
<dbReference type="Proteomes" id="UP000179807">
    <property type="component" value="Unassembled WGS sequence"/>
</dbReference>
<evidence type="ECO:0000313" key="1">
    <source>
        <dbReference type="EMBL" id="OHS94242.1"/>
    </source>
</evidence>
<dbReference type="VEuPathDB" id="TrichDB:TRFO_39570"/>
<dbReference type="AlphaFoldDB" id="A0A1J4J4G0"/>
<accession>A0A1J4J4G0</accession>
<reference evidence="1" key="1">
    <citation type="submission" date="2016-10" db="EMBL/GenBank/DDBJ databases">
        <authorList>
            <person name="Benchimol M."/>
            <person name="Almeida L.G."/>
            <person name="Vasconcelos A.T."/>
            <person name="Perreira-Neves A."/>
            <person name="Rosa I.A."/>
            <person name="Tasca T."/>
            <person name="Bogo M.R."/>
            <person name="de Souza W."/>
        </authorList>
    </citation>
    <scope>NUCLEOTIDE SEQUENCE [LARGE SCALE GENOMIC DNA]</scope>
    <source>
        <strain evidence="1">K</strain>
    </source>
</reference>
<comment type="caution">
    <text evidence="1">The sequence shown here is derived from an EMBL/GenBank/DDBJ whole genome shotgun (WGS) entry which is preliminary data.</text>
</comment>